<evidence type="ECO:0000313" key="3">
    <source>
        <dbReference type="Proteomes" id="UP000008820"/>
    </source>
</evidence>
<feature type="region of interest" description="Disordered" evidence="1">
    <location>
        <begin position="95"/>
        <end position="131"/>
    </location>
</feature>
<keyword evidence="3" id="KW-1185">Reference proteome</keyword>
<evidence type="ECO:0000313" key="2">
    <source>
        <dbReference type="EnsemblMetazoa" id="AAEL029093-PA"/>
    </source>
</evidence>
<evidence type="ECO:0000256" key="1">
    <source>
        <dbReference type="SAM" id="MobiDB-lite"/>
    </source>
</evidence>
<protein>
    <submittedName>
        <fullName evidence="2">Uncharacterized protein</fullName>
    </submittedName>
</protein>
<proteinExistence type="predicted"/>
<reference evidence="2" key="2">
    <citation type="submission" date="2022-10" db="UniProtKB">
        <authorList>
            <consortium name="EnsemblMetazoa"/>
        </authorList>
    </citation>
    <scope>IDENTIFICATION</scope>
    <source>
        <strain evidence="2">LVP_AGWG</strain>
    </source>
</reference>
<name>A0A903VWI7_AEDAE</name>
<accession>A0A903VWI7</accession>
<dbReference type="EnsemblMetazoa" id="AAEL029093-RA">
    <property type="protein sequence ID" value="AAEL029093-PA"/>
    <property type="gene ID" value="AAEL029093"/>
</dbReference>
<feature type="compositionally biased region" description="Polar residues" evidence="1">
    <location>
        <begin position="48"/>
        <end position="63"/>
    </location>
</feature>
<organism evidence="2 3">
    <name type="scientific">Aedes aegypti</name>
    <name type="common">Yellowfever mosquito</name>
    <name type="synonym">Culex aegypti</name>
    <dbReference type="NCBI Taxonomy" id="7159"/>
    <lineage>
        <taxon>Eukaryota</taxon>
        <taxon>Metazoa</taxon>
        <taxon>Ecdysozoa</taxon>
        <taxon>Arthropoda</taxon>
        <taxon>Hexapoda</taxon>
        <taxon>Insecta</taxon>
        <taxon>Pterygota</taxon>
        <taxon>Neoptera</taxon>
        <taxon>Endopterygota</taxon>
        <taxon>Diptera</taxon>
        <taxon>Nematocera</taxon>
        <taxon>Culicoidea</taxon>
        <taxon>Culicidae</taxon>
        <taxon>Culicinae</taxon>
        <taxon>Aedini</taxon>
        <taxon>Aedes</taxon>
        <taxon>Stegomyia</taxon>
    </lineage>
</organism>
<dbReference type="Proteomes" id="UP000008820">
    <property type="component" value="Chromosome 2"/>
</dbReference>
<feature type="compositionally biased region" description="Pro residues" evidence="1">
    <location>
        <begin position="111"/>
        <end position="126"/>
    </location>
</feature>
<reference evidence="2 3" key="1">
    <citation type="submission" date="2017-06" db="EMBL/GenBank/DDBJ databases">
        <title>Aedes aegypti genome working group (AGWG) sequencing and assembly.</title>
        <authorList>
            <consortium name="Aedes aegypti Genome Working Group (AGWG)"/>
            <person name="Matthews B.J."/>
        </authorList>
    </citation>
    <scope>NUCLEOTIDE SEQUENCE [LARGE SCALE GENOMIC DNA]</scope>
    <source>
        <strain evidence="2 3">LVP_AGWG</strain>
    </source>
</reference>
<dbReference type="AlphaFoldDB" id="A0A903VWI7"/>
<feature type="region of interest" description="Disordered" evidence="1">
    <location>
        <begin position="48"/>
        <end position="67"/>
    </location>
</feature>
<sequence length="246" mass="27588">MATMLARTHKPLAIVNQYQMLANNASVTRPLCFIPLQQWSQWSVNCSTNPNRDPSGKPSSPSAENPACVRSCESEASISSSKKLFVVAPSRSLSSVEKHVTPPEEPISSNPLPPKPKVVQKSPPPVLEHQPSERLDQAKASVATWIELLRNLNWRTALFTAKEKVVGAAGAIAAPGNVERVRQGAIMAWDISVRAVQNLIYWIRVFLDSREYYYLRYYTLLMVENTIYYARLGLIKILELTRNLKQ</sequence>